<comment type="caution">
    <text evidence="7">The sequence shown here is derived from an EMBL/GenBank/DDBJ whole genome shotgun (WGS) entry which is preliminary data.</text>
</comment>
<evidence type="ECO:0000256" key="4">
    <source>
        <dbReference type="ARBA" id="ARBA00023136"/>
    </source>
</evidence>
<dbReference type="EMBL" id="JARKIE010000128">
    <property type="protein sequence ID" value="KAJ7679732.1"/>
    <property type="molecule type" value="Genomic_DNA"/>
</dbReference>
<evidence type="ECO:0000256" key="1">
    <source>
        <dbReference type="ARBA" id="ARBA00004141"/>
    </source>
</evidence>
<reference evidence="7" key="1">
    <citation type="submission" date="2023-03" db="EMBL/GenBank/DDBJ databases">
        <title>Massive genome expansion in bonnet fungi (Mycena s.s.) driven by repeated elements and novel gene families across ecological guilds.</title>
        <authorList>
            <consortium name="Lawrence Berkeley National Laboratory"/>
            <person name="Harder C.B."/>
            <person name="Miyauchi S."/>
            <person name="Viragh M."/>
            <person name="Kuo A."/>
            <person name="Thoen E."/>
            <person name="Andreopoulos B."/>
            <person name="Lu D."/>
            <person name="Skrede I."/>
            <person name="Drula E."/>
            <person name="Henrissat B."/>
            <person name="Morin E."/>
            <person name="Kohler A."/>
            <person name="Barry K."/>
            <person name="LaButti K."/>
            <person name="Morin E."/>
            <person name="Salamov A."/>
            <person name="Lipzen A."/>
            <person name="Mereny Z."/>
            <person name="Hegedus B."/>
            <person name="Baldrian P."/>
            <person name="Stursova M."/>
            <person name="Weitz H."/>
            <person name="Taylor A."/>
            <person name="Grigoriev I.V."/>
            <person name="Nagy L.G."/>
            <person name="Martin F."/>
            <person name="Kauserud H."/>
        </authorList>
    </citation>
    <scope>NUCLEOTIDE SEQUENCE</scope>
    <source>
        <strain evidence="7">CBHHK067</strain>
    </source>
</reference>
<feature type="transmembrane region" description="Helical" evidence="5">
    <location>
        <begin position="175"/>
        <end position="199"/>
    </location>
</feature>
<keyword evidence="3 5" id="KW-1133">Transmembrane helix</keyword>
<dbReference type="AlphaFoldDB" id="A0AAD7D533"/>
<name>A0AAD7D533_MYCRO</name>
<feature type="transmembrane region" description="Helical" evidence="5">
    <location>
        <begin position="90"/>
        <end position="110"/>
    </location>
</feature>
<keyword evidence="8" id="KW-1185">Reference proteome</keyword>
<feature type="transmembrane region" description="Helical" evidence="5">
    <location>
        <begin position="142"/>
        <end position="163"/>
    </location>
</feature>
<feature type="transmembrane region" description="Helical" evidence="5">
    <location>
        <begin position="231"/>
        <end position="252"/>
    </location>
</feature>
<dbReference type="InterPro" id="IPR007568">
    <property type="entry name" value="RTA1"/>
</dbReference>
<keyword evidence="4 5" id="KW-0472">Membrane</keyword>
<dbReference type="GO" id="GO:0016020">
    <property type="term" value="C:membrane"/>
    <property type="evidence" value="ECO:0007669"/>
    <property type="project" value="UniProtKB-SubCell"/>
</dbReference>
<proteinExistence type="predicted"/>
<evidence type="ECO:0000256" key="6">
    <source>
        <dbReference type="SAM" id="SignalP"/>
    </source>
</evidence>
<evidence type="ECO:0000256" key="5">
    <source>
        <dbReference type="SAM" id="Phobius"/>
    </source>
</evidence>
<sequence length="311" mass="34794">MSQHLTRSLILFSVLTSALAAQRTGPVGGFIPTKTPAIVALALYVLSGIVLWINFFRLGRRPFMLTLTLGMTAMAAGFLLRIVFSNSPDSLGLYIIMDMFILLSPCAFLATDYMILARLASTFDKEVVESCLLIRPSRIVRFFVWSDGITFFLQASGGGLTATKNVSTANLGNKITMIGLGVQLASFLLFTVLILVFGWRVQTRYPAAWRPQSGEKRFTVLGRHPVGDWRILFWTMCLTCIGILIRSVFRIAEFAGGYNGFIAVHEGYFYCFDSLPLWIAMSLYCFAWPTRFMSARGRQEAVELRKDPRSI</sequence>
<evidence type="ECO:0000256" key="3">
    <source>
        <dbReference type="ARBA" id="ARBA00022989"/>
    </source>
</evidence>
<dbReference type="Pfam" id="PF04479">
    <property type="entry name" value="RTA1"/>
    <property type="match status" value="1"/>
</dbReference>
<feature type="chain" id="PRO_5041926180" evidence="6">
    <location>
        <begin position="21"/>
        <end position="311"/>
    </location>
</feature>
<comment type="subcellular location">
    <subcellularLocation>
        <location evidence="1">Membrane</location>
        <topology evidence="1">Multi-pass membrane protein</topology>
    </subcellularLocation>
</comment>
<evidence type="ECO:0000313" key="8">
    <source>
        <dbReference type="Proteomes" id="UP001221757"/>
    </source>
</evidence>
<evidence type="ECO:0000256" key="2">
    <source>
        <dbReference type="ARBA" id="ARBA00022692"/>
    </source>
</evidence>
<organism evidence="7 8">
    <name type="scientific">Mycena rosella</name>
    <name type="common">Pink bonnet</name>
    <name type="synonym">Agaricus rosellus</name>
    <dbReference type="NCBI Taxonomy" id="1033263"/>
    <lineage>
        <taxon>Eukaryota</taxon>
        <taxon>Fungi</taxon>
        <taxon>Dikarya</taxon>
        <taxon>Basidiomycota</taxon>
        <taxon>Agaricomycotina</taxon>
        <taxon>Agaricomycetes</taxon>
        <taxon>Agaricomycetidae</taxon>
        <taxon>Agaricales</taxon>
        <taxon>Marasmiineae</taxon>
        <taxon>Mycenaceae</taxon>
        <taxon>Mycena</taxon>
    </lineage>
</organism>
<feature type="transmembrane region" description="Helical" evidence="5">
    <location>
        <begin position="63"/>
        <end position="84"/>
    </location>
</feature>
<dbReference type="PANTHER" id="PTHR31465">
    <property type="entry name" value="PROTEIN RTA1-RELATED"/>
    <property type="match status" value="1"/>
</dbReference>
<feature type="signal peptide" evidence="6">
    <location>
        <begin position="1"/>
        <end position="20"/>
    </location>
</feature>
<keyword evidence="2 5" id="KW-0812">Transmembrane</keyword>
<accession>A0AAD7D533</accession>
<evidence type="ECO:0000313" key="7">
    <source>
        <dbReference type="EMBL" id="KAJ7679732.1"/>
    </source>
</evidence>
<dbReference type="Proteomes" id="UP001221757">
    <property type="component" value="Unassembled WGS sequence"/>
</dbReference>
<keyword evidence="6" id="KW-0732">Signal</keyword>
<dbReference type="PANTHER" id="PTHR31465:SF1">
    <property type="entry name" value="PROTEIN RTA1-RELATED"/>
    <property type="match status" value="1"/>
</dbReference>
<feature type="transmembrane region" description="Helical" evidence="5">
    <location>
        <begin position="36"/>
        <end position="56"/>
    </location>
</feature>
<protein>
    <submittedName>
        <fullName evidence="7">RTA1 like protein-domain-containing protein</fullName>
    </submittedName>
</protein>
<feature type="transmembrane region" description="Helical" evidence="5">
    <location>
        <begin position="267"/>
        <end position="288"/>
    </location>
</feature>
<gene>
    <name evidence="7" type="ORF">B0H17DRAFT_1333948</name>
</gene>